<name>A0A174DWD5_9CLOT</name>
<accession>A0A174DWD5</accession>
<gene>
    <name evidence="1" type="ORF">ERS852470_02484</name>
</gene>
<evidence type="ECO:0000313" key="1">
    <source>
        <dbReference type="EMBL" id="CUO48332.1"/>
    </source>
</evidence>
<dbReference type="EMBL" id="CYZV01000026">
    <property type="protein sequence ID" value="CUO48332.1"/>
    <property type="molecule type" value="Genomic_DNA"/>
</dbReference>
<dbReference type="Proteomes" id="UP000095558">
    <property type="component" value="Unassembled WGS sequence"/>
</dbReference>
<dbReference type="STRING" id="84024.ERS852471_01912"/>
<evidence type="ECO:0000313" key="2">
    <source>
        <dbReference type="Proteomes" id="UP000095558"/>
    </source>
</evidence>
<protein>
    <submittedName>
        <fullName evidence="1">Uncharacterized protein</fullName>
    </submittedName>
</protein>
<sequence length="86" mass="10584">MEKYDYVFRWLKKATKPERHIEEMETFAKKHPIIFMKFHKESSSIVKYDENDSKYIKSKEELIKLFNQNEEEFKPVLEAVKSKFNY</sequence>
<proteinExistence type="predicted"/>
<reference evidence="1 2" key="1">
    <citation type="submission" date="2015-09" db="EMBL/GenBank/DDBJ databases">
        <authorList>
            <consortium name="Pathogen Informatics"/>
        </authorList>
    </citation>
    <scope>NUCLEOTIDE SEQUENCE [LARGE SCALE GENOMIC DNA]</scope>
    <source>
        <strain evidence="1 2">2789STDY5834855</strain>
    </source>
</reference>
<organism evidence="1 2">
    <name type="scientific">Clostridium disporicum</name>
    <dbReference type="NCBI Taxonomy" id="84024"/>
    <lineage>
        <taxon>Bacteria</taxon>
        <taxon>Bacillati</taxon>
        <taxon>Bacillota</taxon>
        <taxon>Clostridia</taxon>
        <taxon>Eubacteriales</taxon>
        <taxon>Clostridiaceae</taxon>
        <taxon>Clostridium</taxon>
    </lineage>
</organism>
<dbReference type="AlphaFoldDB" id="A0A174DWD5"/>
<dbReference type="OrthoDB" id="1917533at2"/>